<organism evidence="1 2">
    <name type="scientific">Tichowtungia aerotolerans</name>
    <dbReference type="NCBI Taxonomy" id="2697043"/>
    <lineage>
        <taxon>Bacteria</taxon>
        <taxon>Pseudomonadati</taxon>
        <taxon>Kiritimatiellota</taxon>
        <taxon>Tichowtungiia</taxon>
        <taxon>Tichowtungiales</taxon>
        <taxon>Tichowtungiaceae</taxon>
        <taxon>Tichowtungia</taxon>
    </lineage>
</organism>
<protein>
    <submittedName>
        <fullName evidence="1">Uncharacterized protein</fullName>
    </submittedName>
</protein>
<accession>A0A6P1M8G2</accession>
<name>A0A6P1M8G2_9BACT</name>
<dbReference type="Proteomes" id="UP000464954">
    <property type="component" value="Chromosome"/>
</dbReference>
<sequence>MASVNEWIVREYFETLGFFVIQPNKHQVVARHKHDVEEIDLLITRPGQAGVFNSPKEVVWNSGNLADVQRAVVSIRGWHTDRFSPATLRQNPEIFRFTELSVIQEARKILGPGSIVRILCVSDLTATADLYDETLAMMRKNGVDGVLSFRTMLLELIDHLDTVKNYEKSDLLQILRILKTYDLLKDSQMELFEGRKK</sequence>
<dbReference type="RefSeq" id="WP_160627495.1">
    <property type="nucleotide sequence ID" value="NZ_CP047593.1"/>
</dbReference>
<dbReference type="KEGG" id="taer:GT409_04905"/>
<reference evidence="1 2" key="1">
    <citation type="submission" date="2020-01" db="EMBL/GenBank/DDBJ databases">
        <title>Ponticoccus aerotolerans gen. nov., sp. nov., an anaerobic bacterium and proposal of Ponticoccusceae fam. nov., Ponticoccusles ord. nov. and Ponticoccuse classis nov. in the phylum Kiritimatiellaeota.</title>
        <authorList>
            <person name="Zhou L.Y."/>
            <person name="Du Z.J."/>
        </authorList>
    </citation>
    <scope>NUCLEOTIDE SEQUENCE [LARGE SCALE GENOMIC DNA]</scope>
    <source>
        <strain evidence="1 2">S-5007</strain>
    </source>
</reference>
<proteinExistence type="predicted"/>
<dbReference type="EMBL" id="CP047593">
    <property type="protein sequence ID" value="QHI68814.1"/>
    <property type="molecule type" value="Genomic_DNA"/>
</dbReference>
<gene>
    <name evidence="1" type="ORF">GT409_04905</name>
</gene>
<dbReference type="AlphaFoldDB" id="A0A6P1M8G2"/>
<evidence type="ECO:0000313" key="2">
    <source>
        <dbReference type="Proteomes" id="UP000464954"/>
    </source>
</evidence>
<keyword evidence="2" id="KW-1185">Reference proteome</keyword>
<evidence type="ECO:0000313" key="1">
    <source>
        <dbReference type="EMBL" id="QHI68814.1"/>
    </source>
</evidence>